<name>A0ABD1Z0T7_9MARC</name>
<sequence>MENHVVNPREAGDNHVSAVESNVDKVKGNAVDGRASWPGFAIASPYPPYLDGTASRIDPSLSPAASIDLANSKTLL</sequence>
<dbReference type="EMBL" id="JBHFFA010000003">
    <property type="protein sequence ID" value="KAL2636353.1"/>
    <property type="molecule type" value="Genomic_DNA"/>
</dbReference>
<keyword evidence="2" id="KW-1185">Reference proteome</keyword>
<evidence type="ECO:0000313" key="1">
    <source>
        <dbReference type="EMBL" id="KAL2636353.1"/>
    </source>
</evidence>
<comment type="caution">
    <text evidence="1">The sequence shown here is derived from an EMBL/GenBank/DDBJ whole genome shotgun (WGS) entry which is preliminary data.</text>
</comment>
<protein>
    <submittedName>
        <fullName evidence="1">Uncharacterized protein</fullName>
    </submittedName>
</protein>
<dbReference type="AlphaFoldDB" id="A0ABD1Z0T7"/>
<organism evidence="1 2">
    <name type="scientific">Riccia fluitans</name>
    <dbReference type="NCBI Taxonomy" id="41844"/>
    <lineage>
        <taxon>Eukaryota</taxon>
        <taxon>Viridiplantae</taxon>
        <taxon>Streptophyta</taxon>
        <taxon>Embryophyta</taxon>
        <taxon>Marchantiophyta</taxon>
        <taxon>Marchantiopsida</taxon>
        <taxon>Marchantiidae</taxon>
        <taxon>Marchantiales</taxon>
        <taxon>Ricciaceae</taxon>
        <taxon>Riccia</taxon>
    </lineage>
</organism>
<proteinExistence type="predicted"/>
<reference evidence="1 2" key="1">
    <citation type="submission" date="2024-09" db="EMBL/GenBank/DDBJ databases">
        <title>Chromosome-scale assembly of Riccia fluitans.</title>
        <authorList>
            <person name="Paukszto L."/>
            <person name="Sawicki J."/>
            <person name="Karawczyk K."/>
            <person name="Piernik-Szablinska J."/>
            <person name="Szczecinska M."/>
            <person name="Mazdziarz M."/>
        </authorList>
    </citation>
    <scope>NUCLEOTIDE SEQUENCE [LARGE SCALE GENOMIC DNA]</scope>
    <source>
        <strain evidence="1">Rf_01</strain>
        <tissue evidence="1">Aerial parts of the thallus</tissue>
    </source>
</reference>
<gene>
    <name evidence="1" type="ORF">R1flu_007832</name>
</gene>
<evidence type="ECO:0000313" key="2">
    <source>
        <dbReference type="Proteomes" id="UP001605036"/>
    </source>
</evidence>
<dbReference type="Proteomes" id="UP001605036">
    <property type="component" value="Unassembled WGS sequence"/>
</dbReference>
<accession>A0ABD1Z0T7</accession>